<proteinExistence type="predicted"/>
<organism evidence="1">
    <name type="scientific">Serratia marcescens SM39</name>
    <dbReference type="NCBI Taxonomy" id="1334564"/>
    <lineage>
        <taxon>Bacteria</taxon>
        <taxon>Pseudomonadati</taxon>
        <taxon>Pseudomonadota</taxon>
        <taxon>Gammaproteobacteria</taxon>
        <taxon>Enterobacterales</taxon>
        <taxon>Yersiniaceae</taxon>
        <taxon>Serratia</taxon>
    </lineage>
</organism>
<evidence type="ECO:0008006" key="2">
    <source>
        <dbReference type="Google" id="ProtNLM"/>
    </source>
</evidence>
<dbReference type="AlphaFoldDB" id="A0AAT9E8D9"/>
<evidence type="ECO:0000313" key="1">
    <source>
        <dbReference type="EMBL" id="BAO32632.1"/>
    </source>
</evidence>
<dbReference type="KEGG" id="smar:SM39_0570"/>
<dbReference type="EMBL" id="AP013063">
    <property type="protein sequence ID" value="BAO32632.1"/>
    <property type="molecule type" value="Genomic_DNA"/>
</dbReference>
<reference evidence="1" key="1">
    <citation type="journal article" date="2014" name="Genome Biol. Evol.">
        <title>Genome evolution and plasticity of Serratia marcescens, an important multidrug-resistant nosocomial pathogen.</title>
        <authorList>
            <person name="Iguchi A."/>
            <person name="Nagaya Y."/>
            <person name="Pradel E."/>
            <person name="Ooka T."/>
            <person name="Ogura Y."/>
            <person name="Katsura K."/>
            <person name="Kurokawa K."/>
            <person name="Oshima K."/>
            <person name="Hattori M."/>
            <person name="Parkhill J."/>
            <person name="Sebaihia M."/>
            <person name="Coulthurst S.J."/>
            <person name="Gotoh N."/>
            <person name="Thomson N.R."/>
            <person name="Ewbank J.J."/>
            <person name="Hayashi T."/>
        </authorList>
    </citation>
    <scope>NUCLEOTIDE SEQUENCE</scope>
    <source>
        <strain evidence="1">SM39</strain>
    </source>
</reference>
<gene>
    <name evidence="1" type="ORF">SM39_0570</name>
</gene>
<name>A0AAT9E8D9_SERMA</name>
<dbReference type="RefSeq" id="WP_041033802.1">
    <property type="nucleotide sequence ID" value="NZ_AP013063.1"/>
</dbReference>
<accession>A0AAT9E8D9</accession>
<protein>
    <recommendedName>
        <fullName evidence="2">HK97 gp10 family phage protein</fullName>
    </recommendedName>
</protein>
<sequence>MGVKIKGIKEAQRRLDAVVEDVRTRKAVRAIKTALFIIGKEAALMTPIGKTSVLINSQYQDTPVVNGTRITGRIGYSANYAVYVHNASGILKGLPRPKSQGGGNYWDPSGEPKFLTKAAEKTRRQVDEIIRKEMML</sequence>